<dbReference type="SMART" id="SM00345">
    <property type="entry name" value="HTH_GNTR"/>
    <property type="match status" value="1"/>
</dbReference>
<dbReference type="GO" id="GO:0003700">
    <property type="term" value="F:DNA-binding transcription factor activity"/>
    <property type="evidence" value="ECO:0007669"/>
    <property type="project" value="InterPro"/>
</dbReference>
<dbReference type="Pfam" id="PF07729">
    <property type="entry name" value="FCD"/>
    <property type="match status" value="1"/>
</dbReference>
<keyword evidence="1" id="KW-0805">Transcription regulation</keyword>
<dbReference type="InterPro" id="IPR011711">
    <property type="entry name" value="GntR_C"/>
</dbReference>
<accession>A0A8A7K6B1</accession>
<dbReference type="Gene3D" id="1.10.10.10">
    <property type="entry name" value="Winged helix-like DNA-binding domain superfamily/Winged helix DNA-binding domain"/>
    <property type="match status" value="1"/>
</dbReference>
<reference evidence="5" key="1">
    <citation type="submission" date="2019-12" db="EMBL/GenBank/DDBJ databases">
        <authorList>
            <person name="zhang j."/>
            <person name="sun C.M."/>
        </authorList>
    </citation>
    <scope>NUCLEOTIDE SEQUENCE</scope>
    <source>
        <strain evidence="5">NS-1</strain>
    </source>
</reference>
<name>A0A8A7K6B1_9FIRM</name>
<dbReference type="EMBL" id="CP046640">
    <property type="protein sequence ID" value="QTL96700.1"/>
    <property type="molecule type" value="Genomic_DNA"/>
</dbReference>
<gene>
    <name evidence="5" type="ORF">GM661_01285</name>
</gene>
<dbReference type="Proteomes" id="UP000665020">
    <property type="component" value="Chromosome"/>
</dbReference>
<keyword evidence="2" id="KW-0238">DNA-binding</keyword>
<organism evidence="5 6">
    <name type="scientific">Iocasia fonsfrigidae</name>
    <dbReference type="NCBI Taxonomy" id="2682810"/>
    <lineage>
        <taxon>Bacteria</taxon>
        <taxon>Bacillati</taxon>
        <taxon>Bacillota</taxon>
        <taxon>Clostridia</taxon>
        <taxon>Halanaerobiales</taxon>
        <taxon>Halanaerobiaceae</taxon>
        <taxon>Iocasia</taxon>
    </lineage>
</organism>
<evidence type="ECO:0000256" key="1">
    <source>
        <dbReference type="ARBA" id="ARBA00023015"/>
    </source>
</evidence>
<evidence type="ECO:0000256" key="3">
    <source>
        <dbReference type="ARBA" id="ARBA00023163"/>
    </source>
</evidence>
<dbReference type="CDD" id="cd07377">
    <property type="entry name" value="WHTH_GntR"/>
    <property type="match status" value="1"/>
</dbReference>
<evidence type="ECO:0000256" key="2">
    <source>
        <dbReference type="ARBA" id="ARBA00023125"/>
    </source>
</evidence>
<dbReference type="Pfam" id="PF00392">
    <property type="entry name" value="GntR"/>
    <property type="match status" value="1"/>
</dbReference>
<keyword evidence="6" id="KW-1185">Reference proteome</keyword>
<evidence type="ECO:0000313" key="6">
    <source>
        <dbReference type="Proteomes" id="UP000665020"/>
    </source>
</evidence>
<dbReference type="PANTHER" id="PTHR43537">
    <property type="entry name" value="TRANSCRIPTIONAL REGULATOR, GNTR FAMILY"/>
    <property type="match status" value="1"/>
</dbReference>
<dbReference type="SUPFAM" id="SSF48008">
    <property type="entry name" value="GntR ligand-binding domain-like"/>
    <property type="match status" value="1"/>
</dbReference>
<evidence type="ECO:0000313" key="5">
    <source>
        <dbReference type="EMBL" id="QTL96700.1"/>
    </source>
</evidence>
<dbReference type="SUPFAM" id="SSF46785">
    <property type="entry name" value="Winged helix' DNA-binding domain"/>
    <property type="match status" value="1"/>
</dbReference>
<dbReference type="SMART" id="SM00895">
    <property type="entry name" value="FCD"/>
    <property type="match status" value="1"/>
</dbReference>
<dbReference type="InterPro" id="IPR008920">
    <property type="entry name" value="TF_FadR/GntR_C"/>
</dbReference>
<dbReference type="Gene3D" id="1.20.120.530">
    <property type="entry name" value="GntR ligand-binding domain-like"/>
    <property type="match status" value="1"/>
</dbReference>
<dbReference type="PANTHER" id="PTHR43537:SF5">
    <property type="entry name" value="UXU OPERON TRANSCRIPTIONAL REGULATOR"/>
    <property type="match status" value="1"/>
</dbReference>
<dbReference type="KEGG" id="ifn:GM661_01285"/>
<dbReference type="InterPro" id="IPR036390">
    <property type="entry name" value="WH_DNA-bd_sf"/>
</dbReference>
<keyword evidence="3" id="KW-0804">Transcription</keyword>
<dbReference type="AlphaFoldDB" id="A0A8A7K6B1"/>
<evidence type="ECO:0000259" key="4">
    <source>
        <dbReference type="PROSITE" id="PS50949"/>
    </source>
</evidence>
<dbReference type="GO" id="GO:0003677">
    <property type="term" value="F:DNA binding"/>
    <property type="evidence" value="ECO:0007669"/>
    <property type="project" value="UniProtKB-KW"/>
</dbReference>
<dbReference type="RefSeq" id="WP_230868415.1">
    <property type="nucleotide sequence ID" value="NZ_CP046640.1"/>
</dbReference>
<protein>
    <submittedName>
        <fullName evidence="5">FCD domain-containing protein</fullName>
    </submittedName>
</protein>
<dbReference type="PROSITE" id="PS50949">
    <property type="entry name" value="HTH_GNTR"/>
    <property type="match status" value="1"/>
</dbReference>
<dbReference type="InterPro" id="IPR036388">
    <property type="entry name" value="WH-like_DNA-bd_sf"/>
</dbReference>
<sequence>MVNKPNVTQQVLDYFIKQIQNGNWKIGEKIYSESRLTKELGVSRTSIRAAIQQLVGIGAMESIHGKGTFLRSDDLSSLGLGKHNKKEYDYVDLSSLLEFRLILETDSCYHAVKRATKETIEKLHYYLQKMKESIGSPDEFVQFDRLFHEEIIHATGNKLLERSLKNAFAQKEERLHDFNEMFGYKDGIYYHTLLLKAFEAKNASRAKRIMKTHLQKAIDDIYYENNTDAEEQDILEQI</sequence>
<proteinExistence type="predicted"/>
<feature type="domain" description="HTH gntR-type" evidence="4">
    <location>
        <begin position="5"/>
        <end position="73"/>
    </location>
</feature>
<dbReference type="InterPro" id="IPR000524">
    <property type="entry name" value="Tscrpt_reg_HTH_GntR"/>
</dbReference>